<dbReference type="Proteomes" id="UP000652761">
    <property type="component" value="Unassembled WGS sequence"/>
</dbReference>
<accession>A0A843V6J7</accession>
<sequence length="72" mass="8267">MWRMKWEGFHLRRPRVYADRVCLPVNTGRPDDRVRLLVHASRPGDRICLLPSSITFPIPIINRGREPSSSGG</sequence>
<keyword evidence="2" id="KW-1185">Reference proteome</keyword>
<gene>
    <name evidence="1" type="ORF">Taro_020884</name>
</gene>
<proteinExistence type="predicted"/>
<evidence type="ECO:0000313" key="1">
    <source>
        <dbReference type="EMBL" id="MQL88323.1"/>
    </source>
</evidence>
<dbReference type="EMBL" id="NMUH01001046">
    <property type="protein sequence ID" value="MQL88323.1"/>
    <property type="molecule type" value="Genomic_DNA"/>
</dbReference>
<comment type="caution">
    <text evidence="1">The sequence shown here is derived from an EMBL/GenBank/DDBJ whole genome shotgun (WGS) entry which is preliminary data.</text>
</comment>
<reference evidence="1" key="1">
    <citation type="submission" date="2017-07" db="EMBL/GenBank/DDBJ databases">
        <title>Taro Niue Genome Assembly and Annotation.</title>
        <authorList>
            <person name="Atibalentja N."/>
            <person name="Keating K."/>
            <person name="Fields C.J."/>
        </authorList>
    </citation>
    <scope>NUCLEOTIDE SEQUENCE</scope>
    <source>
        <strain evidence="1">Niue_2</strain>
        <tissue evidence="1">Leaf</tissue>
    </source>
</reference>
<organism evidence="1 2">
    <name type="scientific">Colocasia esculenta</name>
    <name type="common">Wild taro</name>
    <name type="synonym">Arum esculentum</name>
    <dbReference type="NCBI Taxonomy" id="4460"/>
    <lineage>
        <taxon>Eukaryota</taxon>
        <taxon>Viridiplantae</taxon>
        <taxon>Streptophyta</taxon>
        <taxon>Embryophyta</taxon>
        <taxon>Tracheophyta</taxon>
        <taxon>Spermatophyta</taxon>
        <taxon>Magnoliopsida</taxon>
        <taxon>Liliopsida</taxon>
        <taxon>Araceae</taxon>
        <taxon>Aroideae</taxon>
        <taxon>Colocasieae</taxon>
        <taxon>Colocasia</taxon>
    </lineage>
</organism>
<protein>
    <submittedName>
        <fullName evidence="1">Uncharacterized protein</fullName>
    </submittedName>
</protein>
<dbReference type="AlphaFoldDB" id="A0A843V6J7"/>
<name>A0A843V6J7_COLES</name>
<evidence type="ECO:0000313" key="2">
    <source>
        <dbReference type="Proteomes" id="UP000652761"/>
    </source>
</evidence>